<keyword evidence="3 8" id="KW-0663">Pyridoxal phosphate</keyword>
<comment type="caution">
    <text evidence="9">The sequence shown here is derived from an EMBL/GenBank/DDBJ whole genome shotgun (WGS) entry which is preliminary data.</text>
</comment>
<dbReference type="Gene3D" id="3.40.640.10">
    <property type="entry name" value="Type I PLP-dependent aspartate aminotransferase-like (Major domain)"/>
    <property type="match status" value="1"/>
</dbReference>
<dbReference type="PIRSF" id="PIRSF001434">
    <property type="entry name" value="CGS"/>
    <property type="match status" value="1"/>
</dbReference>
<organism evidence="9 10">
    <name type="scientific">Comamonas terrae</name>
    <dbReference type="NCBI Taxonomy" id="673548"/>
    <lineage>
        <taxon>Bacteria</taxon>
        <taxon>Pseudomonadati</taxon>
        <taxon>Pseudomonadota</taxon>
        <taxon>Betaproteobacteria</taxon>
        <taxon>Burkholderiales</taxon>
        <taxon>Comamonadaceae</taxon>
        <taxon>Comamonas</taxon>
    </lineage>
</organism>
<dbReference type="Gene3D" id="3.90.1150.10">
    <property type="entry name" value="Aspartate Aminotransferase, domain 1"/>
    <property type="match status" value="1"/>
</dbReference>
<keyword evidence="10" id="KW-1185">Reference proteome</keyword>
<sequence length="400" mass="43055">MNPEFPPAPQWNPQTRLLRAGKAPAYAGGTAVNPPLVRASTVLFDSTAQQREMRGRRGDERIFSYGARGTPTSFALEDAVSELEGAYRTRLLPTGLAAIGMTLLSYLRPGDHVLLTDSAYQPVRHMARQFLQPYGIEYSFFAADGSDAEAGMRPNTRMLYAECPGSLVYEMCDLPALAAMAHARGALVVVDNTWGSGVQYRPLALGADVSIMAATKYLSGHSDVMMGTVATTQAAWAPLAERCDAFGMAVSPDDAWLVLRGMRSLGARLQMHGQHALVVARWLQAHPAVATVFCPALPSHPGHALWQRDCHGTNGLLSLELRPGTPQAAVDRLIDGLQLFGIGASWGGYESLVTQAHMAEARSVTDWSRRGPVVRLHIGLEDPADLVADLARAMDQAGLA</sequence>
<comment type="cofactor">
    <cofactor evidence="1 8">
        <name>pyridoxal 5'-phosphate</name>
        <dbReference type="ChEBI" id="CHEBI:597326"/>
    </cofactor>
</comment>
<evidence type="ECO:0000313" key="10">
    <source>
        <dbReference type="Proteomes" id="UP001597463"/>
    </source>
</evidence>
<comment type="catalytic activity">
    <reaction evidence="6">
        <text>L,L-cystathionine + H2O = L-homocysteine + pyruvate + NH4(+)</text>
        <dbReference type="Rhea" id="RHEA:13965"/>
        <dbReference type="ChEBI" id="CHEBI:15361"/>
        <dbReference type="ChEBI" id="CHEBI:15377"/>
        <dbReference type="ChEBI" id="CHEBI:28938"/>
        <dbReference type="ChEBI" id="CHEBI:58161"/>
        <dbReference type="ChEBI" id="CHEBI:58199"/>
    </reaction>
</comment>
<dbReference type="InterPro" id="IPR000277">
    <property type="entry name" value="Cys/Met-Metab_PyrdxlP-dep_enz"/>
</dbReference>
<evidence type="ECO:0000256" key="8">
    <source>
        <dbReference type="RuleBase" id="RU362118"/>
    </source>
</evidence>
<dbReference type="PANTHER" id="PTHR43500:SF1">
    <property type="entry name" value="CYSTATHIONINE BETA-LYASE-RELATED"/>
    <property type="match status" value="1"/>
</dbReference>
<evidence type="ECO:0000256" key="1">
    <source>
        <dbReference type="ARBA" id="ARBA00001933"/>
    </source>
</evidence>
<gene>
    <name evidence="9" type="primary">metC</name>
    <name evidence="9" type="ORF">ACFSW6_05125</name>
</gene>
<dbReference type="GO" id="GO:0047804">
    <property type="term" value="F:cysteine-S-conjugate beta-lyase activity"/>
    <property type="evidence" value="ECO:0007669"/>
    <property type="project" value="UniProtKB-EC"/>
</dbReference>
<dbReference type="RefSeq" id="WP_066474967.1">
    <property type="nucleotide sequence ID" value="NZ_BCNT01000004.1"/>
</dbReference>
<dbReference type="Pfam" id="PF01053">
    <property type="entry name" value="Cys_Met_Meta_PP"/>
    <property type="match status" value="1"/>
</dbReference>
<dbReference type="EC" id="4.4.1.13" evidence="9"/>
<evidence type="ECO:0000256" key="6">
    <source>
        <dbReference type="ARBA" id="ARBA00047517"/>
    </source>
</evidence>
<dbReference type="NCBIfam" id="TIGR01324">
    <property type="entry name" value="cysta_beta_ly_B"/>
    <property type="match status" value="1"/>
</dbReference>
<dbReference type="PANTHER" id="PTHR43500">
    <property type="entry name" value="CYSTATHIONINE BETA-LYASE-RELATED"/>
    <property type="match status" value="1"/>
</dbReference>
<dbReference type="InterPro" id="IPR054542">
    <property type="entry name" value="Cys_met_metab_PP"/>
</dbReference>
<evidence type="ECO:0000256" key="4">
    <source>
        <dbReference type="ARBA" id="ARBA00023239"/>
    </source>
</evidence>
<keyword evidence="4 9" id="KW-0456">Lyase</keyword>
<dbReference type="EMBL" id="JBHUMV010000002">
    <property type="protein sequence ID" value="MFD2753457.1"/>
    <property type="molecule type" value="Genomic_DNA"/>
</dbReference>
<evidence type="ECO:0000256" key="7">
    <source>
        <dbReference type="ARBA" id="ARBA00047625"/>
    </source>
</evidence>
<comment type="pathway">
    <text evidence="5">Amino-acid biosynthesis; L-methionine biosynthesis via de novo pathway; L-homocysteine from L-cystathionine: step 1/1.</text>
</comment>
<accession>A0ABW5UM11</accession>
<dbReference type="SUPFAM" id="SSF53383">
    <property type="entry name" value="PLP-dependent transferases"/>
    <property type="match status" value="1"/>
</dbReference>
<dbReference type="InterPro" id="IPR015424">
    <property type="entry name" value="PyrdxlP-dep_Trfase"/>
</dbReference>
<proteinExistence type="inferred from homology"/>
<evidence type="ECO:0000256" key="5">
    <source>
        <dbReference type="ARBA" id="ARBA00046315"/>
    </source>
</evidence>
<reference evidence="10" key="1">
    <citation type="journal article" date="2019" name="Int. J. Syst. Evol. Microbiol.">
        <title>The Global Catalogue of Microorganisms (GCM) 10K type strain sequencing project: providing services to taxonomists for standard genome sequencing and annotation.</title>
        <authorList>
            <consortium name="The Broad Institute Genomics Platform"/>
            <consortium name="The Broad Institute Genome Sequencing Center for Infectious Disease"/>
            <person name="Wu L."/>
            <person name="Ma J."/>
        </authorList>
    </citation>
    <scope>NUCLEOTIDE SEQUENCE [LARGE SCALE GENOMIC DNA]</scope>
    <source>
        <strain evidence="10">TISTR 1906</strain>
    </source>
</reference>
<dbReference type="PROSITE" id="PS00868">
    <property type="entry name" value="CYS_MET_METAB_PP"/>
    <property type="match status" value="1"/>
</dbReference>
<protein>
    <submittedName>
        <fullName evidence="9">Cystathionine beta-lyase</fullName>
        <ecNumber evidence="9">4.4.1.13</ecNumber>
    </submittedName>
</protein>
<name>A0ABW5UM11_9BURK</name>
<dbReference type="InterPro" id="IPR006233">
    <property type="entry name" value="Cys_b_lyase_bac"/>
</dbReference>
<dbReference type="Proteomes" id="UP001597463">
    <property type="component" value="Unassembled WGS sequence"/>
</dbReference>
<evidence type="ECO:0000313" key="9">
    <source>
        <dbReference type="EMBL" id="MFD2753457.1"/>
    </source>
</evidence>
<dbReference type="InterPro" id="IPR015422">
    <property type="entry name" value="PyrdxlP-dep_Trfase_small"/>
</dbReference>
<dbReference type="InterPro" id="IPR015421">
    <property type="entry name" value="PyrdxlP-dep_Trfase_major"/>
</dbReference>
<evidence type="ECO:0000256" key="3">
    <source>
        <dbReference type="ARBA" id="ARBA00022898"/>
    </source>
</evidence>
<evidence type="ECO:0000256" key="2">
    <source>
        <dbReference type="ARBA" id="ARBA00009077"/>
    </source>
</evidence>
<comment type="catalytic activity">
    <reaction evidence="7">
        <text>an S-substituted L-cysteine + H2O = a thiol + pyruvate + NH4(+)</text>
        <dbReference type="Rhea" id="RHEA:18121"/>
        <dbReference type="ChEBI" id="CHEBI:15361"/>
        <dbReference type="ChEBI" id="CHEBI:15377"/>
        <dbReference type="ChEBI" id="CHEBI:28938"/>
        <dbReference type="ChEBI" id="CHEBI:29256"/>
        <dbReference type="ChEBI" id="CHEBI:58717"/>
        <dbReference type="EC" id="4.4.1.13"/>
    </reaction>
</comment>
<comment type="similarity">
    <text evidence="2 8">Belongs to the trans-sulfuration enzymes family.</text>
</comment>